<evidence type="ECO:0000256" key="2">
    <source>
        <dbReference type="SAM" id="MobiDB-lite"/>
    </source>
</evidence>
<feature type="compositionally biased region" description="Polar residues" evidence="2">
    <location>
        <begin position="201"/>
        <end position="211"/>
    </location>
</feature>
<protein>
    <submittedName>
        <fullName evidence="3">Ankyrin repeat-containing domain protein</fullName>
    </submittedName>
</protein>
<dbReference type="Proteomes" id="UP001286456">
    <property type="component" value="Unassembled WGS sequence"/>
</dbReference>
<dbReference type="Pfam" id="PF12796">
    <property type="entry name" value="Ank_2"/>
    <property type="match status" value="1"/>
</dbReference>
<dbReference type="PROSITE" id="PS50297">
    <property type="entry name" value="ANK_REP_REGION"/>
    <property type="match status" value="1"/>
</dbReference>
<gene>
    <name evidence="3" type="ORF">B0T19DRAFT_455715</name>
</gene>
<dbReference type="InterPro" id="IPR036770">
    <property type="entry name" value="Ankyrin_rpt-contain_sf"/>
</dbReference>
<organism evidence="3 4">
    <name type="scientific">Cercophora scortea</name>
    <dbReference type="NCBI Taxonomy" id="314031"/>
    <lineage>
        <taxon>Eukaryota</taxon>
        <taxon>Fungi</taxon>
        <taxon>Dikarya</taxon>
        <taxon>Ascomycota</taxon>
        <taxon>Pezizomycotina</taxon>
        <taxon>Sordariomycetes</taxon>
        <taxon>Sordariomycetidae</taxon>
        <taxon>Sordariales</taxon>
        <taxon>Lasiosphaeriaceae</taxon>
        <taxon>Cercophora</taxon>
    </lineage>
</organism>
<dbReference type="AlphaFoldDB" id="A0AAE0J760"/>
<dbReference type="SUPFAM" id="SSF48403">
    <property type="entry name" value="Ankyrin repeat"/>
    <property type="match status" value="1"/>
</dbReference>
<name>A0AAE0J760_9PEZI</name>
<dbReference type="SMART" id="SM00248">
    <property type="entry name" value="ANK"/>
    <property type="match status" value="3"/>
</dbReference>
<dbReference type="Gene3D" id="1.25.40.20">
    <property type="entry name" value="Ankyrin repeat-containing domain"/>
    <property type="match status" value="1"/>
</dbReference>
<evidence type="ECO:0000313" key="3">
    <source>
        <dbReference type="EMBL" id="KAK3337780.1"/>
    </source>
</evidence>
<dbReference type="EMBL" id="JAUEPO010000001">
    <property type="protein sequence ID" value="KAK3337780.1"/>
    <property type="molecule type" value="Genomic_DNA"/>
</dbReference>
<sequence length="364" mass="39686">MQISYAMVGDYLCAAILANDIVLLRSRLEDGWDANAACKRYGTPLQAAVIAGNEDMVRLLIDYGAKVKHLHADEGGQYGTPLIAAAHACRRSITKVLLHHGADVFASHPVHVNALYQAVGHSDYAITEMLLDHAAWLVANWREIRDLAAERGDAEINSLLDRYDIYKRSLYGRHRRRLVGPASNGRNPRYLRAPPTPSPSHSPDNHNTNETSHPDVIAQAASTAFLNGIHHSRHELVNNAHNNHPNGDHEQVSVTRHRSSSSPSSTSIVKSVVLKCLAVWTSSGNWKGTKGVAVVVAALDAGASLKILALLRAVIGPARDLFDALRRSDEMLEEERRRRAVEEEEVWGGGGGDANVDGDGDDVD</sequence>
<evidence type="ECO:0000256" key="1">
    <source>
        <dbReference type="PROSITE-ProRule" id="PRU00023"/>
    </source>
</evidence>
<evidence type="ECO:0000313" key="4">
    <source>
        <dbReference type="Proteomes" id="UP001286456"/>
    </source>
</evidence>
<proteinExistence type="predicted"/>
<keyword evidence="1" id="KW-0040">ANK repeat</keyword>
<dbReference type="InterPro" id="IPR051616">
    <property type="entry name" value="Cul2-RING_E3_ligase_SR"/>
</dbReference>
<feature type="region of interest" description="Disordered" evidence="2">
    <location>
        <begin position="177"/>
        <end position="212"/>
    </location>
</feature>
<dbReference type="PANTHER" id="PTHR46224:SF64">
    <property type="entry name" value="IQ MOTIF AND ANKYRIN REPEAT DOMAIN-CONTAINING PROTEIN 1"/>
    <property type="match status" value="1"/>
</dbReference>
<comment type="caution">
    <text evidence="3">The sequence shown here is derived from an EMBL/GenBank/DDBJ whole genome shotgun (WGS) entry which is preliminary data.</text>
</comment>
<reference evidence="3" key="1">
    <citation type="journal article" date="2023" name="Mol. Phylogenet. Evol.">
        <title>Genome-scale phylogeny and comparative genomics of the fungal order Sordariales.</title>
        <authorList>
            <person name="Hensen N."/>
            <person name="Bonometti L."/>
            <person name="Westerberg I."/>
            <person name="Brannstrom I.O."/>
            <person name="Guillou S."/>
            <person name="Cros-Aarteil S."/>
            <person name="Calhoun S."/>
            <person name="Haridas S."/>
            <person name="Kuo A."/>
            <person name="Mondo S."/>
            <person name="Pangilinan J."/>
            <person name="Riley R."/>
            <person name="LaButti K."/>
            <person name="Andreopoulos B."/>
            <person name="Lipzen A."/>
            <person name="Chen C."/>
            <person name="Yan M."/>
            <person name="Daum C."/>
            <person name="Ng V."/>
            <person name="Clum A."/>
            <person name="Steindorff A."/>
            <person name="Ohm R.A."/>
            <person name="Martin F."/>
            <person name="Silar P."/>
            <person name="Natvig D.O."/>
            <person name="Lalanne C."/>
            <person name="Gautier V."/>
            <person name="Ament-Velasquez S.L."/>
            <person name="Kruys A."/>
            <person name="Hutchinson M.I."/>
            <person name="Powell A.J."/>
            <person name="Barry K."/>
            <person name="Miller A.N."/>
            <person name="Grigoriev I.V."/>
            <person name="Debuchy R."/>
            <person name="Gladieux P."/>
            <person name="Hiltunen Thoren M."/>
            <person name="Johannesson H."/>
        </authorList>
    </citation>
    <scope>NUCLEOTIDE SEQUENCE</scope>
    <source>
        <strain evidence="3">SMH4131-1</strain>
    </source>
</reference>
<accession>A0AAE0J760</accession>
<dbReference type="InterPro" id="IPR002110">
    <property type="entry name" value="Ankyrin_rpt"/>
</dbReference>
<feature type="repeat" description="ANK" evidence="1">
    <location>
        <begin position="40"/>
        <end position="72"/>
    </location>
</feature>
<keyword evidence="4" id="KW-1185">Reference proteome</keyword>
<feature type="region of interest" description="Disordered" evidence="2">
    <location>
        <begin position="336"/>
        <end position="364"/>
    </location>
</feature>
<dbReference type="PROSITE" id="PS50088">
    <property type="entry name" value="ANK_REPEAT"/>
    <property type="match status" value="1"/>
</dbReference>
<reference evidence="3" key="2">
    <citation type="submission" date="2023-06" db="EMBL/GenBank/DDBJ databases">
        <authorList>
            <consortium name="Lawrence Berkeley National Laboratory"/>
            <person name="Haridas S."/>
            <person name="Hensen N."/>
            <person name="Bonometti L."/>
            <person name="Westerberg I."/>
            <person name="Brannstrom I.O."/>
            <person name="Guillou S."/>
            <person name="Cros-Aarteil S."/>
            <person name="Calhoun S."/>
            <person name="Kuo A."/>
            <person name="Mondo S."/>
            <person name="Pangilinan J."/>
            <person name="Riley R."/>
            <person name="Labutti K."/>
            <person name="Andreopoulos B."/>
            <person name="Lipzen A."/>
            <person name="Chen C."/>
            <person name="Yanf M."/>
            <person name="Daum C."/>
            <person name="Ng V."/>
            <person name="Clum A."/>
            <person name="Steindorff A."/>
            <person name="Ohm R."/>
            <person name="Martin F."/>
            <person name="Silar P."/>
            <person name="Natvig D."/>
            <person name="Lalanne C."/>
            <person name="Gautier V."/>
            <person name="Ament-Velasquez S.L."/>
            <person name="Kruys A."/>
            <person name="Hutchinson M.I."/>
            <person name="Powell A.J."/>
            <person name="Barry K."/>
            <person name="Miller A.N."/>
            <person name="Grigoriev I.V."/>
            <person name="Debuchy R."/>
            <person name="Gladieux P."/>
            <person name="Thoren M.H."/>
            <person name="Johannesson H."/>
        </authorList>
    </citation>
    <scope>NUCLEOTIDE SEQUENCE</scope>
    <source>
        <strain evidence="3">SMH4131-1</strain>
    </source>
</reference>
<dbReference type="PANTHER" id="PTHR46224">
    <property type="entry name" value="ANKYRIN REPEAT FAMILY PROTEIN"/>
    <property type="match status" value="1"/>
</dbReference>